<dbReference type="EMBL" id="CVRI01000021">
    <property type="protein sequence ID" value="CRK91485.1"/>
    <property type="molecule type" value="Genomic_DNA"/>
</dbReference>
<sequence>MKVSNENENGEDFTYGRHLDYWFCVTSQLVLPLDSKLTISPSICEHLEQYDNSPKRKTKVEICLKMQIDILLFTWQLKSDSSCDG</sequence>
<evidence type="ECO:0000313" key="1">
    <source>
        <dbReference type="EMBL" id="CRK91485.1"/>
    </source>
</evidence>
<dbReference type="Proteomes" id="UP000183832">
    <property type="component" value="Unassembled WGS sequence"/>
</dbReference>
<dbReference type="AlphaFoldDB" id="A0A1J1HU08"/>
<keyword evidence="2" id="KW-1185">Reference proteome</keyword>
<organism evidence="1 2">
    <name type="scientific">Clunio marinus</name>
    <dbReference type="NCBI Taxonomy" id="568069"/>
    <lineage>
        <taxon>Eukaryota</taxon>
        <taxon>Metazoa</taxon>
        <taxon>Ecdysozoa</taxon>
        <taxon>Arthropoda</taxon>
        <taxon>Hexapoda</taxon>
        <taxon>Insecta</taxon>
        <taxon>Pterygota</taxon>
        <taxon>Neoptera</taxon>
        <taxon>Endopterygota</taxon>
        <taxon>Diptera</taxon>
        <taxon>Nematocera</taxon>
        <taxon>Chironomoidea</taxon>
        <taxon>Chironomidae</taxon>
        <taxon>Clunio</taxon>
    </lineage>
</organism>
<evidence type="ECO:0000313" key="2">
    <source>
        <dbReference type="Proteomes" id="UP000183832"/>
    </source>
</evidence>
<reference evidence="1 2" key="1">
    <citation type="submission" date="2015-04" db="EMBL/GenBank/DDBJ databases">
        <authorList>
            <person name="Syromyatnikov M.Y."/>
            <person name="Popov V.N."/>
        </authorList>
    </citation>
    <scope>NUCLEOTIDE SEQUENCE [LARGE SCALE GENOMIC DNA]</scope>
</reference>
<accession>A0A1J1HU08</accession>
<protein>
    <submittedName>
        <fullName evidence="1">CLUMA_CG005152, isoform A</fullName>
    </submittedName>
</protein>
<gene>
    <name evidence="1" type="ORF">CLUMA_CG005152</name>
</gene>
<proteinExistence type="predicted"/>
<name>A0A1J1HU08_9DIPT</name>